<sequence>MAAAAPGGINAHAQSSFAKAAAYDQHRPAYSATIVQFLLEKLNVAGKHGAKIVDLAAGSGKFTEALAARPEEYQIIAVDPHDGMRGVLTAKNLPRVRIVDGSGDKMPDIQDSSVDAIIVAQGFHWFADMRALKEIHRILKRHSALGLTWNAEDYNSPHDHKASTAWEQKLQDLTFRIAKESGDHEPRFRNAEWRKVFDEQVKMTPISLLTASEDQVFSLPIGEHREVFEVALSRETLWERYRTLGHVAVLEGERREGVFKDFSEIVAEAETNEKGELVVHGNTYAFWTTKIPAEGRTAEEAIDDDERAEAS</sequence>
<dbReference type="InterPro" id="IPR013216">
    <property type="entry name" value="Methyltransf_11"/>
</dbReference>
<evidence type="ECO:0000259" key="4">
    <source>
        <dbReference type="Pfam" id="PF08241"/>
    </source>
</evidence>
<comment type="similarity">
    <text evidence="1">Belongs to the methyltransferase superfamily.</text>
</comment>
<dbReference type="PANTHER" id="PTHR44942:SF4">
    <property type="entry name" value="METHYLTRANSFERASE TYPE 11 DOMAIN-CONTAINING PROTEIN"/>
    <property type="match status" value="1"/>
</dbReference>
<protein>
    <submittedName>
        <fullName evidence="5">2-heptaprenyl-1 4-naphthoquinone methyltransferase like</fullName>
    </submittedName>
</protein>
<dbReference type="AlphaFoldDB" id="A0AAI9EFR0"/>
<accession>A0AAI9EFR0</accession>
<dbReference type="CDD" id="cd02440">
    <property type="entry name" value="AdoMet_MTases"/>
    <property type="match status" value="1"/>
</dbReference>
<feature type="domain" description="Methyltransferase type 11" evidence="4">
    <location>
        <begin position="53"/>
        <end position="142"/>
    </location>
</feature>
<name>A0AAI9EFR0_9PEZI</name>
<evidence type="ECO:0000313" key="6">
    <source>
        <dbReference type="Proteomes" id="UP001296104"/>
    </source>
</evidence>
<dbReference type="InterPro" id="IPR051052">
    <property type="entry name" value="Diverse_substrate_MTase"/>
</dbReference>
<dbReference type="SUPFAM" id="SSF53335">
    <property type="entry name" value="S-adenosyl-L-methionine-dependent methyltransferases"/>
    <property type="match status" value="1"/>
</dbReference>
<dbReference type="PANTHER" id="PTHR44942">
    <property type="entry name" value="METHYLTRANSF_11 DOMAIN-CONTAINING PROTEIN"/>
    <property type="match status" value="1"/>
</dbReference>
<dbReference type="GO" id="GO:0032259">
    <property type="term" value="P:methylation"/>
    <property type="evidence" value="ECO:0007669"/>
    <property type="project" value="UniProtKB-KW"/>
</dbReference>
<evidence type="ECO:0000256" key="1">
    <source>
        <dbReference type="ARBA" id="ARBA00008361"/>
    </source>
</evidence>
<gene>
    <name evidence="5" type="ORF">LECACI_7A009653</name>
</gene>
<keyword evidence="3" id="KW-0808">Transferase</keyword>
<evidence type="ECO:0000256" key="3">
    <source>
        <dbReference type="ARBA" id="ARBA00022679"/>
    </source>
</evidence>
<dbReference type="Proteomes" id="UP001296104">
    <property type="component" value="Unassembled WGS sequence"/>
</dbReference>
<keyword evidence="2 5" id="KW-0489">Methyltransferase</keyword>
<proteinExistence type="inferred from homology"/>
<comment type="caution">
    <text evidence="5">The sequence shown here is derived from an EMBL/GenBank/DDBJ whole genome shotgun (WGS) entry which is preliminary data.</text>
</comment>
<dbReference type="GO" id="GO:0008757">
    <property type="term" value="F:S-adenosylmethionine-dependent methyltransferase activity"/>
    <property type="evidence" value="ECO:0007669"/>
    <property type="project" value="InterPro"/>
</dbReference>
<reference evidence="5" key="1">
    <citation type="submission" date="2023-11" db="EMBL/GenBank/DDBJ databases">
        <authorList>
            <person name="Alioto T."/>
            <person name="Alioto T."/>
            <person name="Gomez Garrido J."/>
        </authorList>
    </citation>
    <scope>NUCLEOTIDE SEQUENCE</scope>
</reference>
<dbReference type="EMBL" id="CAVMBE010000120">
    <property type="protein sequence ID" value="CAK4034495.1"/>
    <property type="molecule type" value="Genomic_DNA"/>
</dbReference>
<dbReference type="Pfam" id="PF08241">
    <property type="entry name" value="Methyltransf_11"/>
    <property type="match status" value="1"/>
</dbReference>
<evidence type="ECO:0000313" key="5">
    <source>
        <dbReference type="EMBL" id="CAK4034495.1"/>
    </source>
</evidence>
<dbReference type="Gene3D" id="3.40.50.150">
    <property type="entry name" value="Vaccinia Virus protein VP39"/>
    <property type="match status" value="1"/>
</dbReference>
<organism evidence="5 6">
    <name type="scientific">Lecanosticta acicola</name>
    <dbReference type="NCBI Taxonomy" id="111012"/>
    <lineage>
        <taxon>Eukaryota</taxon>
        <taxon>Fungi</taxon>
        <taxon>Dikarya</taxon>
        <taxon>Ascomycota</taxon>
        <taxon>Pezizomycotina</taxon>
        <taxon>Dothideomycetes</taxon>
        <taxon>Dothideomycetidae</taxon>
        <taxon>Mycosphaerellales</taxon>
        <taxon>Mycosphaerellaceae</taxon>
        <taxon>Lecanosticta</taxon>
    </lineage>
</organism>
<keyword evidence="6" id="KW-1185">Reference proteome</keyword>
<dbReference type="InterPro" id="IPR029063">
    <property type="entry name" value="SAM-dependent_MTases_sf"/>
</dbReference>
<evidence type="ECO:0000256" key="2">
    <source>
        <dbReference type="ARBA" id="ARBA00022603"/>
    </source>
</evidence>